<dbReference type="EMBL" id="CP000393">
    <property type="protein sequence ID" value="ABG50544.1"/>
    <property type="molecule type" value="Genomic_DNA"/>
</dbReference>
<sequence length="320" mass="36432">MSNCPQCQAEVNKGDNFCRNCGYALHDSLTGDKPQGFENIRETSAHAATWEHNIKEQLVQMLESFKSQLQELTQKQNNNTASLEAEREEINQINNENSKLQEELQELIQKQNNNTASLEAGREEINQINNEISKLQDELRPIKKLISLFGEWFKNNPEYLPLSTTIDPQVKLQTSTELNTTREVEEEGKYQLPLSEEEQLLKDYKDEEKRTVLSQNAITVSAATESIDNSRLGIGKSVLEKKRRGNYWILKQGSSQYLVPSDTIKINEYSIDTLKNLFECQGVNSEGSKGKFELLKPAKVSSIGEEKWQLSEPGKLEFIG</sequence>
<dbReference type="OrthoDB" id="561483at2"/>
<keyword evidence="1" id="KW-0175">Coiled coil</keyword>
<feature type="coiled-coil region" evidence="1">
    <location>
        <begin position="55"/>
        <end position="145"/>
    </location>
</feature>
<dbReference type="Pfam" id="PF13240">
    <property type="entry name" value="Zn_Ribbon_1"/>
    <property type="match status" value="1"/>
</dbReference>
<dbReference type="SUPFAM" id="SSF58100">
    <property type="entry name" value="Bacterial hemolysins"/>
    <property type="match status" value="1"/>
</dbReference>
<dbReference type="STRING" id="203124.Tery_1186"/>
<protein>
    <recommendedName>
        <fullName evidence="2">Zinc-ribbon domain-containing protein</fullName>
    </recommendedName>
</protein>
<organism evidence="3">
    <name type="scientific">Trichodesmium erythraeum (strain IMS101)</name>
    <dbReference type="NCBI Taxonomy" id="203124"/>
    <lineage>
        <taxon>Bacteria</taxon>
        <taxon>Bacillati</taxon>
        <taxon>Cyanobacteriota</taxon>
        <taxon>Cyanophyceae</taxon>
        <taxon>Oscillatoriophycideae</taxon>
        <taxon>Oscillatoriales</taxon>
        <taxon>Microcoleaceae</taxon>
        <taxon>Trichodesmium</taxon>
    </lineage>
</organism>
<dbReference type="eggNOG" id="COG4372">
    <property type="taxonomic scope" value="Bacteria"/>
</dbReference>
<proteinExistence type="predicted"/>
<dbReference type="HOGENOM" id="CLU_868621_0_0_3"/>
<feature type="domain" description="Zinc-ribbon" evidence="2">
    <location>
        <begin position="4"/>
        <end position="25"/>
    </location>
</feature>
<gene>
    <name evidence="3" type="ordered locus">Tery_1186</name>
</gene>
<evidence type="ECO:0000256" key="1">
    <source>
        <dbReference type="SAM" id="Coils"/>
    </source>
</evidence>
<dbReference type="KEGG" id="ter:Tery_1186"/>
<accession>Q116N0</accession>
<dbReference type="eggNOG" id="COG1196">
    <property type="taxonomic scope" value="Bacteria"/>
</dbReference>
<evidence type="ECO:0000259" key="2">
    <source>
        <dbReference type="Pfam" id="PF13240"/>
    </source>
</evidence>
<evidence type="ECO:0000313" key="3">
    <source>
        <dbReference type="EMBL" id="ABG50544.1"/>
    </source>
</evidence>
<dbReference type="RefSeq" id="WP_011610930.1">
    <property type="nucleotide sequence ID" value="NC_008312.1"/>
</dbReference>
<reference evidence="3" key="1">
    <citation type="submission" date="2006-06" db="EMBL/GenBank/DDBJ databases">
        <title>Complete sequence of Trichodesmium erythraeum IMS101.</title>
        <authorList>
            <consortium name="US DOE Joint Genome Institute"/>
            <person name="Copeland A."/>
            <person name="Lucas S."/>
            <person name="Lapidus A."/>
            <person name="Barry K."/>
            <person name="Detter J.C."/>
            <person name="Glavina del Rio T."/>
            <person name="Hammon N."/>
            <person name="Israni S."/>
            <person name="Dalin E."/>
            <person name="Tice H."/>
            <person name="Pitluck S."/>
            <person name="Kiss H."/>
            <person name="Munk A.C."/>
            <person name="Brettin T."/>
            <person name="Bruce D."/>
            <person name="Han C."/>
            <person name="Tapia R."/>
            <person name="Gilna P."/>
            <person name="Schmutz J."/>
            <person name="Larimer F."/>
            <person name="Land M."/>
            <person name="Hauser L."/>
            <person name="Kyrpides N."/>
            <person name="Kim E."/>
            <person name="Richardson P."/>
        </authorList>
    </citation>
    <scope>NUCLEOTIDE SEQUENCE [LARGE SCALE GENOMIC DNA]</scope>
    <source>
        <strain evidence="3">IMS101</strain>
    </source>
</reference>
<name>Q116N0_TRIEI</name>
<dbReference type="InterPro" id="IPR026870">
    <property type="entry name" value="Zinc_ribbon_dom"/>
</dbReference>
<dbReference type="AlphaFoldDB" id="Q116N0"/>